<feature type="transmembrane region" description="Helical" evidence="1">
    <location>
        <begin position="34"/>
        <end position="67"/>
    </location>
</feature>
<reference evidence="2 3" key="1">
    <citation type="submission" date="2020-08" db="EMBL/GenBank/DDBJ databases">
        <title>Genomic Encyclopedia of Type Strains, Phase IV (KMG-IV): sequencing the most valuable type-strain genomes for metagenomic binning, comparative biology and taxonomic classification.</title>
        <authorList>
            <person name="Goeker M."/>
        </authorList>
    </citation>
    <scope>NUCLEOTIDE SEQUENCE [LARGE SCALE GENOMIC DNA]</scope>
    <source>
        <strain evidence="2 3">DSM 103737</strain>
    </source>
</reference>
<accession>A0A840C022</accession>
<evidence type="ECO:0000256" key="1">
    <source>
        <dbReference type="SAM" id="Phobius"/>
    </source>
</evidence>
<feature type="transmembrane region" description="Helical" evidence="1">
    <location>
        <begin position="136"/>
        <end position="157"/>
    </location>
</feature>
<feature type="transmembrane region" description="Helical" evidence="1">
    <location>
        <begin position="103"/>
        <end position="124"/>
    </location>
</feature>
<feature type="transmembrane region" description="Helical" evidence="1">
    <location>
        <begin position="163"/>
        <end position="182"/>
    </location>
</feature>
<feature type="transmembrane region" description="Helical" evidence="1">
    <location>
        <begin position="74"/>
        <end position="91"/>
    </location>
</feature>
<feature type="transmembrane region" description="Helical" evidence="1">
    <location>
        <begin position="480"/>
        <end position="496"/>
    </location>
</feature>
<feature type="transmembrane region" description="Helical" evidence="1">
    <location>
        <begin position="451"/>
        <end position="468"/>
    </location>
</feature>
<dbReference type="EMBL" id="JACIEN010000005">
    <property type="protein sequence ID" value="MBB4018925.1"/>
    <property type="molecule type" value="Genomic_DNA"/>
</dbReference>
<evidence type="ECO:0000313" key="3">
    <source>
        <dbReference type="Proteomes" id="UP000577362"/>
    </source>
</evidence>
<protein>
    <recommendedName>
        <fullName evidence="4">O-antigen ligase domain-containing protein</fullName>
    </recommendedName>
</protein>
<dbReference type="RefSeq" id="WP_019402604.1">
    <property type="nucleotide sequence ID" value="NZ_JACIEN010000005.1"/>
</dbReference>
<feature type="transmembrane region" description="Helical" evidence="1">
    <location>
        <begin position="194"/>
        <end position="212"/>
    </location>
</feature>
<feature type="transmembrane region" description="Helical" evidence="1">
    <location>
        <begin position="313"/>
        <end position="332"/>
    </location>
</feature>
<keyword evidence="1" id="KW-1133">Transmembrane helix</keyword>
<keyword evidence="1" id="KW-0472">Membrane</keyword>
<keyword evidence="3" id="KW-1185">Reference proteome</keyword>
<organism evidence="2 3">
    <name type="scientific">Chelatococcus caeni</name>
    <dbReference type="NCBI Taxonomy" id="1348468"/>
    <lineage>
        <taxon>Bacteria</taxon>
        <taxon>Pseudomonadati</taxon>
        <taxon>Pseudomonadota</taxon>
        <taxon>Alphaproteobacteria</taxon>
        <taxon>Hyphomicrobiales</taxon>
        <taxon>Chelatococcaceae</taxon>
        <taxon>Chelatococcus</taxon>
    </lineage>
</organism>
<comment type="caution">
    <text evidence="2">The sequence shown here is derived from an EMBL/GenBank/DDBJ whole genome shotgun (WGS) entry which is preliminary data.</text>
</comment>
<name>A0A840C022_9HYPH</name>
<gene>
    <name evidence="2" type="ORF">GGR16_003972</name>
</gene>
<dbReference type="Proteomes" id="UP000577362">
    <property type="component" value="Unassembled WGS sequence"/>
</dbReference>
<evidence type="ECO:0008006" key="4">
    <source>
        <dbReference type="Google" id="ProtNLM"/>
    </source>
</evidence>
<sequence>MSSIAQSAARANPFGLAAPGFGERQAAPIVGAVAALLFLIICPGLLLSIGAPMLALPAIFAVVFFFVFRDSIPALLIATAIFQNVAIAFWVEESSTVGQISTARALSFLVMVSLFAAVSIGAIAARQRVARCHVHLVWLSWIVLVVIGGQTALGIPTAGLNGAAAYARNISLLPIALALGLLCQPRNGTGSLRWFSAAFVVLLVFGYVEMAFREELYPLVGFDRFMLRTSERSADIQYRLFLGFSQYLNAQQTALFNDPNLDAFSIIRLQGPTAHPISFGYALVITSLPLLARAPLTVLLLQAPLQYGINSKGAVLLFLACAGARLGVRILLSMPSILRALAVVTVWAMSTAAGIVLGLRHGDFHVLGFLGGLKAFVAKPLGHGVGTSGNLTETGVNGRIDWVAMQHAGSADRGIESAVGVMLDQLGAFSAVYFLLAILVIRQLIVARDPLHIVLATAAIGLIANGVLQEEALFSPSSAGLLFFMIGLVLAAQPATSGQPVHGRSASFRPADWSQLRQPGSAA</sequence>
<proteinExistence type="predicted"/>
<dbReference type="AlphaFoldDB" id="A0A840C022"/>
<keyword evidence="1" id="KW-0812">Transmembrane</keyword>
<feature type="transmembrane region" description="Helical" evidence="1">
    <location>
        <begin position="279"/>
        <end position="301"/>
    </location>
</feature>
<feature type="transmembrane region" description="Helical" evidence="1">
    <location>
        <begin position="426"/>
        <end position="445"/>
    </location>
</feature>
<feature type="transmembrane region" description="Helical" evidence="1">
    <location>
        <begin position="338"/>
        <end position="359"/>
    </location>
</feature>
<evidence type="ECO:0000313" key="2">
    <source>
        <dbReference type="EMBL" id="MBB4018925.1"/>
    </source>
</evidence>